<dbReference type="InterPro" id="IPR032095">
    <property type="entry name" value="Sacchrp_dh-like_C"/>
</dbReference>
<name>A0A4P8XSK9_KITAU</name>
<keyword evidence="1" id="KW-0560">Oxidoreductase</keyword>
<evidence type="ECO:0000256" key="1">
    <source>
        <dbReference type="ARBA" id="ARBA00023002"/>
    </source>
</evidence>
<sequence length="429" mass="44197">MGTGLSTGRSGLALLAGRVRRPVLWDRTAERAADRLAALGLTGLAEVRGLAPGALAAEVGPGDVVVSMLPATEHPALLALAAERGAHFACTSYTSPELASAAEAVAGRGLVVLTEAGLDPGIDHLLAHVLVERAREAVGDRADSVAFTSYCGGLPAVPNDFRYRFSWAPYGVLSALRSPAGYIEEGEARTAPEPWLATRSLTLAGEEFEVYPNRDSLPFVPQYGFPGGWRVTGFVRGTLRNAGWRTAWSEVFATVRTGDEARLRSLAKELADRYPTTDADRDRVVLSVALTVADADGSVRWSGSELLDLTGDETESAMARCVSLPLAHGVSRIVDGALPGGLNRAAESPAEAARWLTALAAHGVRAVTGPGGGPGDVSGGAAAGGSPSAGSPTGGPSAAGPSTADESRPPRTERGAPPEGEVSRDSTHA</sequence>
<dbReference type="InterPro" id="IPR005097">
    <property type="entry name" value="Sacchrp_dh_NADP-bd"/>
</dbReference>
<dbReference type="SUPFAM" id="SSF55347">
    <property type="entry name" value="Glyceraldehyde-3-phosphate dehydrogenase-like, C-terminal domain"/>
    <property type="match status" value="1"/>
</dbReference>
<evidence type="ECO:0000256" key="2">
    <source>
        <dbReference type="SAM" id="MobiDB-lite"/>
    </source>
</evidence>
<dbReference type="PANTHER" id="PTHR11133">
    <property type="entry name" value="SACCHAROPINE DEHYDROGENASE"/>
    <property type="match status" value="1"/>
</dbReference>
<evidence type="ECO:0000259" key="3">
    <source>
        <dbReference type="Pfam" id="PF03435"/>
    </source>
</evidence>
<organism evidence="5">
    <name type="scientific">Kitasatospora aureofaciens</name>
    <name type="common">Streptomyces aureofaciens</name>
    <dbReference type="NCBI Taxonomy" id="1894"/>
    <lineage>
        <taxon>Bacteria</taxon>
        <taxon>Bacillati</taxon>
        <taxon>Actinomycetota</taxon>
        <taxon>Actinomycetes</taxon>
        <taxon>Kitasatosporales</taxon>
        <taxon>Streptomycetaceae</taxon>
        <taxon>Kitasatospora</taxon>
    </lineage>
</organism>
<dbReference type="InterPro" id="IPR051168">
    <property type="entry name" value="AASS"/>
</dbReference>
<feature type="region of interest" description="Disordered" evidence="2">
    <location>
        <begin position="367"/>
        <end position="429"/>
    </location>
</feature>
<dbReference type="EMBL" id="MK932017">
    <property type="protein sequence ID" value="QCT05757.1"/>
    <property type="molecule type" value="Genomic_DNA"/>
</dbReference>
<dbReference type="PANTHER" id="PTHR11133:SF22">
    <property type="entry name" value="ALPHA-AMINOADIPIC SEMIALDEHYDE SYNTHASE, MITOCHONDRIAL"/>
    <property type="match status" value="1"/>
</dbReference>
<feature type="domain" description="Saccharopine dehydrogenase-like C-terminal" evidence="4">
    <location>
        <begin position="117"/>
        <end position="363"/>
    </location>
</feature>
<feature type="compositionally biased region" description="Gly residues" evidence="2">
    <location>
        <begin position="369"/>
        <end position="383"/>
    </location>
</feature>
<proteinExistence type="predicted"/>
<dbReference type="AlphaFoldDB" id="A0A4P8XSK9"/>
<dbReference type="Pfam" id="PF03435">
    <property type="entry name" value="Sacchrp_dh_NADP"/>
    <property type="match status" value="1"/>
</dbReference>
<protein>
    <submittedName>
        <fullName evidence="5">Tri24</fullName>
    </submittedName>
</protein>
<accession>A0A4P8XSK9</accession>
<dbReference type="GO" id="GO:0019878">
    <property type="term" value="P:lysine biosynthetic process via aminoadipic acid"/>
    <property type="evidence" value="ECO:0007669"/>
    <property type="project" value="TreeGrafter"/>
</dbReference>
<dbReference type="Gene3D" id="3.30.360.10">
    <property type="entry name" value="Dihydrodipicolinate Reductase, domain 2"/>
    <property type="match status" value="1"/>
</dbReference>
<reference evidence="5" key="1">
    <citation type="journal article" date="2019" name="ChemBioChem">
        <title>Identifying the Biosynthetic Gene Cluster for Triacsins with an N-Hydroxytriazene Moiety.</title>
        <authorList>
            <person name="Twigg F.F."/>
            <person name="Cai W."/>
            <person name="Huang W."/>
            <person name="Liu J."/>
            <person name="Sato M."/>
            <person name="Perez T.J."/>
            <person name="Geng J."/>
            <person name="Dror M.J."/>
            <person name="Montanez I."/>
            <person name="Tong T.L."/>
            <person name="Lee H."/>
            <person name="Zhang W."/>
        </authorList>
    </citation>
    <scope>NUCLEOTIDE SEQUENCE</scope>
    <source>
        <strain evidence="5">ATCC 31442</strain>
    </source>
</reference>
<dbReference type="GO" id="GO:0004753">
    <property type="term" value="F:saccharopine dehydrogenase activity"/>
    <property type="evidence" value="ECO:0007669"/>
    <property type="project" value="TreeGrafter"/>
</dbReference>
<dbReference type="InterPro" id="IPR036291">
    <property type="entry name" value="NAD(P)-bd_dom_sf"/>
</dbReference>
<dbReference type="SUPFAM" id="SSF51735">
    <property type="entry name" value="NAD(P)-binding Rossmann-fold domains"/>
    <property type="match status" value="1"/>
</dbReference>
<dbReference type="GO" id="GO:0005737">
    <property type="term" value="C:cytoplasm"/>
    <property type="evidence" value="ECO:0007669"/>
    <property type="project" value="TreeGrafter"/>
</dbReference>
<evidence type="ECO:0000313" key="5">
    <source>
        <dbReference type="EMBL" id="QCT05757.1"/>
    </source>
</evidence>
<feature type="domain" description="Saccharopine dehydrogenase NADP binding" evidence="3">
    <location>
        <begin position="14"/>
        <end position="99"/>
    </location>
</feature>
<feature type="compositionally biased region" description="Low complexity" evidence="2">
    <location>
        <begin position="384"/>
        <end position="404"/>
    </location>
</feature>
<evidence type="ECO:0000259" key="4">
    <source>
        <dbReference type="Pfam" id="PF16653"/>
    </source>
</evidence>
<dbReference type="Pfam" id="PF16653">
    <property type="entry name" value="Sacchrp_dh_C"/>
    <property type="match status" value="1"/>
</dbReference>
<feature type="compositionally biased region" description="Basic and acidic residues" evidence="2">
    <location>
        <begin position="405"/>
        <end position="429"/>
    </location>
</feature>